<dbReference type="Proteomes" id="UP000552097">
    <property type="component" value="Unassembled WGS sequence"/>
</dbReference>
<accession>A0A7W9LYR2</accession>
<gene>
    <name evidence="2" type="ORF">F4560_000913</name>
</gene>
<proteinExistence type="predicted"/>
<evidence type="ECO:0000313" key="2">
    <source>
        <dbReference type="EMBL" id="MBB5801145.1"/>
    </source>
</evidence>
<dbReference type="EMBL" id="JACHMO010000001">
    <property type="protein sequence ID" value="MBB5801145.1"/>
    <property type="molecule type" value="Genomic_DNA"/>
</dbReference>
<feature type="region of interest" description="Disordered" evidence="1">
    <location>
        <begin position="1"/>
        <end position="46"/>
    </location>
</feature>
<keyword evidence="3" id="KW-1185">Reference proteome</keyword>
<dbReference type="AlphaFoldDB" id="A0A7W9LYR2"/>
<name>A0A7W9LYR2_9PSEU</name>
<evidence type="ECO:0000256" key="1">
    <source>
        <dbReference type="SAM" id="MobiDB-lite"/>
    </source>
</evidence>
<comment type="caution">
    <text evidence="2">The sequence shown here is derived from an EMBL/GenBank/DDBJ whole genome shotgun (WGS) entry which is preliminary data.</text>
</comment>
<feature type="compositionally biased region" description="Low complexity" evidence="1">
    <location>
        <begin position="16"/>
        <end position="27"/>
    </location>
</feature>
<reference evidence="2 3" key="1">
    <citation type="submission" date="2020-08" db="EMBL/GenBank/DDBJ databases">
        <title>Sequencing the genomes of 1000 actinobacteria strains.</title>
        <authorList>
            <person name="Klenk H.-P."/>
        </authorList>
    </citation>
    <scope>NUCLEOTIDE SEQUENCE [LARGE SCALE GENOMIC DNA]</scope>
    <source>
        <strain evidence="2 3">DSM 45486</strain>
    </source>
</reference>
<protein>
    <submittedName>
        <fullName evidence="2">Uncharacterized protein</fullName>
    </submittedName>
</protein>
<organism evidence="2 3">
    <name type="scientific">Saccharothrix ecbatanensis</name>
    <dbReference type="NCBI Taxonomy" id="1105145"/>
    <lineage>
        <taxon>Bacteria</taxon>
        <taxon>Bacillati</taxon>
        <taxon>Actinomycetota</taxon>
        <taxon>Actinomycetes</taxon>
        <taxon>Pseudonocardiales</taxon>
        <taxon>Pseudonocardiaceae</taxon>
        <taxon>Saccharothrix</taxon>
    </lineage>
</organism>
<evidence type="ECO:0000313" key="3">
    <source>
        <dbReference type="Proteomes" id="UP000552097"/>
    </source>
</evidence>
<sequence length="46" mass="5157">MPSLTRWPEAALVSCRSTTSRRAATSDSRGEVHGQVTVKRQRACRR</sequence>